<feature type="transmembrane region" description="Helical" evidence="2">
    <location>
        <begin position="232"/>
        <end position="251"/>
    </location>
</feature>
<evidence type="ECO:0000313" key="3">
    <source>
        <dbReference type="EMBL" id="OGN23935.1"/>
    </source>
</evidence>
<dbReference type="Proteomes" id="UP000178911">
    <property type="component" value="Unassembled WGS sequence"/>
</dbReference>
<dbReference type="STRING" id="1802695.A3A13_02515"/>
<protein>
    <submittedName>
        <fullName evidence="3">Uncharacterized protein</fullName>
    </submittedName>
</protein>
<proteinExistence type="predicted"/>
<evidence type="ECO:0000256" key="2">
    <source>
        <dbReference type="SAM" id="Phobius"/>
    </source>
</evidence>
<evidence type="ECO:0000256" key="1">
    <source>
        <dbReference type="SAM" id="MobiDB-lite"/>
    </source>
</evidence>
<keyword evidence="2" id="KW-0472">Membrane</keyword>
<accession>A0A1F8GEX7</accession>
<gene>
    <name evidence="3" type="ORF">A3A13_02515</name>
</gene>
<sequence length="793" mass="87090">MVNQKIMKAAPKKLLLPILFLGLFLPIFNAQALSLGGFFGIGDFAYEAVANIFGYSAYLLFASLGTFMGVAVTALAWVVNLRIYTNVPVIEESWKIMRDFANMLFIIALIVMAYGTIFNIKGYDFRSLIPKFLIAALLINFSLVIGGLIIDAAQILNNTFLNAMGDIAGHLGQGLEPWKLLPEAANASDGAEAISSLAFSSFVTLLFAIFMAFVFLISVAVPLTVALVRIPILWALLIVSPMAWLLSILPATKGAYDKWWHQFIGWNLFLPYYLFFMYFALYFLDRKDEVLAGLGQTFVNDKITGLEGLQSDFTFGLIFYYFLVAIFMIGGTKVAMSAGTFSGTGVVQVAKWGRDRVANRIGWTAAGRAVKGRFDELGEKEEARIARQTGYMRDALGRITGGKVGFLEEQQAKDIGEIKKRFERITDPAELRKLMDKGPLRNQLAAREVMKDRGLLTSDDYRKTFELYGGNNTLAGRQFAKSIDYGKLSSTDRGDWYKDLTDVEAKRKVAEVMAEKGEFDTVDSIQRAQSLYALPGEKANFLKKAARRITDNTTLRGLMTTGSDQEKLAVREILAERGALTGAEMFDTYSMYRAGSKEAVDFGTKVDFENLSQTDRQTWYNNAPDNEVKRKSAEVMAEKGDPSMMTAPALAAAANLYANDAEKIKFLEKAEKKNFMATVDAKAALGVVRDAAGTPLATRGAVLNFRVTRMKADALAEIGYDGGWGNPDFVNAVQAKINALQTSEPSIPGGPPTTPGGPPIMPKPGGGERFKKGLQDNATDTRSLAQIFALTIP</sequence>
<feature type="transmembrane region" description="Helical" evidence="2">
    <location>
        <begin position="56"/>
        <end position="79"/>
    </location>
</feature>
<feature type="compositionally biased region" description="Pro residues" evidence="1">
    <location>
        <begin position="748"/>
        <end position="762"/>
    </location>
</feature>
<feature type="transmembrane region" description="Helical" evidence="2">
    <location>
        <begin position="132"/>
        <end position="150"/>
    </location>
</feature>
<name>A0A1F8GEX7_9BACT</name>
<feature type="transmembrane region" description="Helical" evidence="2">
    <location>
        <begin position="263"/>
        <end position="284"/>
    </location>
</feature>
<comment type="caution">
    <text evidence="3">The sequence shown here is derived from an EMBL/GenBank/DDBJ whole genome shotgun (WGS) entry which is preliminary data.</text>
</comment>
<feature type="region of interest" description="Disordered" evidence="1">
    <location>
        <begin position="742"/>
        <end position="770"/>
    </location>
</feature>
<dbReference type="AlphaFoldDB" id="A0A1F8GEX7"/>
<dbReference type="EMBL" id="MGKJ01000014">
    <property type="protein sequence ID" value="OGN23935.1"/>
    <property type="molecule type" value="Genomic_DNA"/>
</dbReference>
<evidence type="ECO:0000313" key="4">
    <source>
        <dbReference type="Proteomes" id="UP000178911"/>
    </source>
</evidence>
<organism evidence="3 4">
    <name type="scientific">Candidatus Yanofskybacteria bacterium RIFCSPLOWO2_01_FULL_43_22</name>
    <dbReference type="NCBI Taxonomy" id="1802695"/>
    <lineage>
        <taxon>Bacteria</taxon>
        <taxon>Candidatus Yanofskyibacteriota</taxon>
    </lineage>
</organism>
<keyword evidence="2" id="KW-1133">Transmembrane helix</keyword>
<feature type="transmembrane region" description="Helical" evidence="2">
    <location>
        <begin position="100"/>
        <end position="120"/>
    </location>
</feature>
<feature type="transmembrane region" description="Helical" evidence="2">
    <location>
        <begin position="313"/>
        <end position="331"/>
    </location>
</feature>
<reference evidence="3 4" key="1">
    <citation type="journal article" date="2016" name="Nat. Commun.">
        <title>Thousands of microbial genomes shed light on interconnected biogeochemical processes in an aquifer system.</title>
        <authorList>
            <person name="Anantharaman K."/>
            <person name="Brown C.T."/>
            <person name="Hug L.A."/>
            <person name="Sharon I."/>
            <person name="Castelle C.J."/>
            <person name="Probst A.J."/>
            <person name="Thomas B.C."/>
            <person name="Singh A."/>
            <person name="Wilkins M.J."/>
            <person name="Karaoz U."/>
            <person name="Brodie E.L."/>
            <person name="Williams K.H."/>
            <person name="Hubbard S.S."/>
            <person name="Banfield J.F."/>
        </authorList>
    </citation>
    <scope>NUCLEOTIDE SEQUENCE [LARGE SCALE GENOMIC DNA]</scope>
</reference>
<feature type="transmembrane region" description="Helical" evidence="2">
    <location>
        <begin position="202"/>
        <end position="226"/>
    </location>
</feature>
<keyword evidence="2" id="KW-0812">Transmembrane</keyword>